<name>G5SE40_SALET</name>
<comment type="caution">
    <text evidence="1">The sequence shown here is derived from an EMBL/GenBank/DDBJ whole genome shotgun (WGS) entry which is preliminary data.</text>
</comment>
<reference evidence="1 2" key="1">
    <citation type="journal article" date="2011" name="BMC Genomics">
        <title>Genome sequencing reveals diversification of virulence factor content and possible host adaptation in distinct subpopulations of Salmonella enterica.</title>
        <authorList>
            <person name="den Bakker H.C."/>
            <person name="Moreno Switt A.I."/>
            <person name="Govoni G."/>
            <person name="Cummings C.A."/>
            <person name="Ranieri M.L."/>
            <person name="Degoricija L."/>
            <person name="Hoelzer K."/>
            <person name="Rodriguez-Rivera L.D."/>
            <person name="Brown S."/>
            <person name="Bolchacova E."/>
            <person name="Furtado M.R."/>
            <person name="Wiedmann M."/>
        </authorList>
    </citation>
    <scope>NUCLEOTIDE SEQUENCE [LARGE SCALE GENOMIC DNA]</scope>
    <source>
        <strain evidence="1 2">A4-580</strain>
    </source>
</reference>
<dbReference type="EMBL" id="AFCX01001174">
    <property type="protein sequence ID" value="EHD01641.1"/>
    <property type="molecule type" value="Genomic_DNA"/>
</dbReference>
<evidence type="ECO:0000313" key="1">
    <source>
        <dbReference type="EMBL" id="EHD01641.1"/>
    </source>
</evidence>
<proteinExistence type="predicted"/>
<protein>
    <submittedName>
        <fullName evidence="1">Uncharacterized protein</fullName>
    </submittedName>
</protein>
<sequence length="33" mass="3829">MLGNDADTCWRIFQILFDGGRGNDHSFTIIRCR</sequence>
<gene>
    <name evidence="1" type="ORF">LTSEWAN_3625</name>
</gene>
<feature type="non-terminal residue" evidence="1">
    <location>
        <position position="33"/>
    </location>
</feature>
<dbReference type="Proteomes" id="UP000003536">
    <property type="component" value="Unassembled WGS sequence"/>
</dbReference>
<accession>G5SE40</accession>
<organism evidence="1 2">
    <name type="scientific">Salmonella enterica subsp. enterica serovar Wandsworth str. A4-580</name>
    <dbReference type="NCBI Taxonomy" id="913086"/>
    <lineage>
        <taxon>Bacteria</taxon>
        <taxon>Pseudomonadati</taxon>
        <taxon>Pseudomonadota</taxon>
        <taxon>Gammaproteobacteria</taxon>
        <taxon>Enterobacterales</taxon>
        <taxon>Enterobacteriaceae</taxon>
        <taxon>Salmonella</taxon>
    </lineage>
</organism>
<evidence type="ECO:0000313" key="2">
    <source>
        <dbReference type="Proteomes" id="UP000003536"/>
    </source>
</evidence>
<dbReference type="AlphaFoldDB" id="G5SE40"/>